<dbReference type="InterPro" id="IPR029068">
    <property type="entry name" value="Glyas_Bleomycin-R_OHBP_Dase"/>
</dbReference>
<dbReference type="SUPFAM" id="SSF54593">
    <property type="entry name" value="Glyoxalase/Bleomycin resistance protein/Dihydroxybiphenyl dioxygenase"/>
    <property type="match status" value="1"/>
</dbReference>
<evidence type="ECO:0000313" key="3">
    <source>
        <dbReference type="Proteomes" id="UP000242444"/>
    </source>
</evidence>
<accession>A0A263CVB2</accession>
<proteinExistence type="predicted"/>
<sequence>MKVVAIRYTRDAAALVRFHEALGVEPGSASRPGRWVELDGDGGMVAVHVDEDADAGRCELAFESDGPLEPIAERVRAAGFEAGQVVDENFGRSLRVRDPDGVWVQINQFDRELYT</sequence>
<evidence type="ECO:0000313" key="2">
    <source>
        <dbReference type="EMBL" id="OZM69928.1"/>
    </source>
</evidence>
<reference evidence="2 3" key="1">
    <citation type="submission" date="2017-07" db="EMBL/GenBank/DDBJ databases">
        <title>Amycolatopsis antarcticus sp. nov., isolated from the surface of an Antarcticus brown macroalga.</title>
        <authorList>
            <person name="Wang J."/>
            <person name="Leiva S."/>
            <person name="Huang J."/>
            <person name="Huang Y."/>
        </authorList>
    </citation>
    <scope>NUCLEOTIDE SEQUENCE [LARGE SCALE GENOMIC DNA]</scope>
    <source>
        <strain evidence="2 3">AU-G6</strain>
    </source>
</reference>
<dbReference type="RefSeq" id="WP_094866308.1">
    <property type="nucleotide sequence ID" value="NZ_NKYE01000030.1"/>
</dbReference>
<comment type="caution">
    <text evidence="2">The sequence shown here is derived from an EMBL/GenBank/DDBJ whole genome shotgun (WGS) entry which is preliminary data.</text>
</comment>
<name>A0A263CVB2_9PSEU</name>
<organism evidence="2 3">
    <name type="scientific">Amycolatopsis antarctica</name>
    <dbReference type="NCBI Taxonomy" id="1854586"/>
    <lineage>
        <taxon>Bacteria</taxon>
        <taxon>Bacillati</taxon>
        <taxon>Actinomycetota</taxon>
        <taxon>Actinomycetes</taxon>
        <taxon>Pseudonocardiales</taxon>
        <taxon>Pseudonocardiaceae</taxon>
        <taxon>Amycolatopsis</taxon>
    </lineage>
</organism>
<evidence type="ECO:0000259" key="1">
    <source>
        <dbReference type="PROSITE" id="PS51819"/>
    </source>
</evidence>
<dbReference type="InParanoid" id="A0A263CVB2"/>
<dbReference type="AlphaFoldDB" id="A0A263CVB2"/>
<protein>
    <recommendedName>
        <fullName evidence="1">VOC domain-containing protein</fullName>
    </recommendedName>
</protein>
<gene>
    <name evidence="2" type="ORF">CFN78_27935</name>
</gene>
<keyword evidence="3" id="KW-1185">Reference proteome</keyword>
<dbReference type="Proteomes" id="UP000242444">
    <property type="component" value="Unassembled WGS sequence"/>
</dbReference>
<feature type="domain" description="VOC" evidence="1">
    <location>
        <begin position="1"/>
        <end position="109"/>
    </location>
</feature>
<dbReference type="InterPro" id="IPR037523">
    <property type="entry name" value="VOC_core"/>
</dbReference>
<dbReference type="EMBL" id="NKYE01000030">
    <property type="protein sequence ID" value="OZM69928.1"/>
    <property type="molecule type" value="Genomic_DNA"/>
</dbReference>
<dbReference type="CDD" id="cd06587">
    <property type="entry name" value="VOC"/>
    <property type="match status" value="1"/>
</dbReference>
<dbReference type="Gene3D" id="3.10.180.10">
    <property type="entry name" value="2,3-Dihydroxybiphenyl 1,2-Dioxygenase, domain 1"/>
    <property type="match status" value="1"/>
</dbReference>
<dbReference type="OrthoDB" id="3268799at2"/>
<dbReference type="PROSITE" id="PS51819">
    <property type="entry name" value="VOC"/>
    <property type="match status" value="1"/>
</dbReference>